<dbReference type="GO" id="GO:0000287">
    <property type="term" value="F:magnesium ion binding"/>
    <property type="evidence" value="ECO:0007669"/>
    <property type="project" value="UniProtKB-UniRule"/>
</dbReference>
<dbReference type="RefSeq" id="WP_109014882.1">
    <property type="nucleotide sequence ID" value="NZ_BDOQ01000003.1"/>
</dbReference>
<comment type="caution">
    <text evidence="14">The sequence shown here is derived from an EMBL/GenBank/DDBJ whole genome shotgun (WGS) entry which is preliminary data.</text>
</comment>
<feature type="domain" description="Thiamine phosphate synthase/TenI" evidence="13">
    <location>
        <begin position="9"/>
        <end position="188"/>
    </location>
</feature>
<sequence length="205" mass="21282">MKTISINGLYAITPDSDDRDALLRKVEAGLTGGARVIQYRNKTEGAPHLEMAKGIAALCRQFNAVFIVNDDVELALQTDADGVHLGRDDGDIAPARSSLGAGRIIGVSCYGSLARALEAQAAGADYVAFGSMFPSSTKPQAPHAPLSLLTEARQVLQVPIVAIGGITLHNAPQVVDAGADAVAVISAVFDTPDIAQAAQAFSNLF</sequence>
<dbReference type="GO" id="GO:0004789">
    <property type="term" value="F:thiamine-phosphate diphosphorylase activity"/>
    <property type="evidence" value="ECO:0007669"/>
    <property type="project" value="UniProtKB-UniRule"/>
</dbReference>
<evidence type="ECO:0000256" key="3">
    <source>
        <dbReference type="ARBA" id="ARBA00022679"/>
    </source>
</evidence>
<feature type="binding site" evidence="10">
    <location>
        <position position="108"/>
    </location>
    <ligand>
        <name>4-amino-2-methyl-5-(diphosphooxymethyl)pyrimidine</name>
        <dbReference type="ChEBI" id="CHEBI:57841"/>
    </ligand>
</feature>
<dbReference type="OrthoDB" id="9810880at2"/>
<evidence type="ECO:0000256" key="7">
    <source>
        <dbReference type="ARBA" id="ARBA00047334"/>
    </source>
</evidence>
<evidence type="ECO:0000256" key="2">
    <source>
        <dbReference type="ARBA" id="ARBA00005165"/>
    </source>
</evidence>
<feature type="binding site" evidence="10">
    <location>
        <position position="89"/>
    </location>
    <ligand>
        <name>Mg(2+)</name>
        <dbReference type="ChEBI" id="CHEBI:18420"/>
    </ligand>
</feature>
<gene>
    <name evidence="10 14" type="primary">thiE</name>
    <name evidence="14" type="ORF">NMK_1262</name>
</gene>
<comment type="catalytic activity">
    <reaction evidence="7 10 11">
        <text>4-methyl-5-(2-phosphooxyethyl)-thiazole + 4-amino-2-methyl-5-(diphosphooxymethyl)pyrimidine + H(+) = thiamine phosphate + diphosphate</text>
        <dbReference type="Rhea" id="RHEA:22328"/>
        <dbReference type="ChEBI" id="CHEBI:15378"/>
        <dbReference type="ChEBI" id="CHEBI:33019"/>
        <dbReference type="ChEBI" id="CHEBI:37575"/>
        <dbReference type="ChEBI" id="CHEBI:57841"/>
        <dbReference type="ChEBI" id="CHEBI:58296"/>
        <dbReference type="EC" id="2.5.1.3"/>
    </reaction>
</comment>
<feature type="binding site" evidence="10">
    <location>
        <position position="70"/>
    </location>
    <ligand>
        <name>Mg(2+)</name>
        <dbReference type="ChEBI" id="CHEBI:18420"/>
    </ligand>
</feature>
<accession>A0A2R5FAJ6</accession>
<comment type="catalytic activity">
    <reaction evidence="8 10 11">
        <text>2-(2-carboxy-4-methylthiazol-5-yl)ethyl phosphate + 4-amino-2-methyl-5-(diphosphooxymethyl)pyrimidine + 2 H(+) = thiamine phosphate + CO2 + diphosphate</text>
        <dbReference type="Rhea" id="RHEA:47848"/>
        <dbReference type="ChEBI" id="CHEBI:15378"/>
        <dbReference type="ChEBI" id="CHEBI:16526"/>
        <dbReference type="ChEBI" id="CHEBI:33019"/>
        <dbReference type="ChEBI" id="CHEBI:37575"/>
        <dbReference type="ChEBI" id="CHEBI:57841"/>
        <dbReference type="ChEBI" id="CHEBI:62890"/>
        <dbReference type="EC" id="2.5.1.3"/>
    </reaction>
</comment>
<comment type="cofactor">
    <cofactor evidence="10">
        <name>Mg(2+)</name>
        <dbReference type="ChEBI" id="CHEBI:18420"/>
    </cofactor>
    <text evidence="10">Binds 1 Mg(2+) ion per subunit.</text>
</comment>
<evidence type="ECO:0000256" key="11">
    <source>
        <dbReference type="RuleBase" id="RU003826"/>
    </source>
</evidence>
<dbReference type="Pfam" id="PF02581">
    <property type="entry name" value="TMP-TENI"/>
    <property type="match status" value="1"/>
</dbReference>
<dbReference type="UniPathway" id="UPA00060">
    <property type="reaction ID" value="UER00141"/>
</dbReference>
<dbReference type="AlphaFoldDB" id="A0A2R5FAJ6"/>
<dbReference type="GO" id="GO:0009229">
    <property type="term" value="P:thiamine diphosphate biosynthetic process"/>
    <property type="evidence" value="ECO:0007669"/>
    <property type="project" value="UniProtKB-UniRule"/>
</dbReference>
<dbReference type="FunFam" id="3.20.20.70:FF:000096">
    <property type="entry name" value="Thiamine-phosphate synthase"/>
    <property type="match status" value="1"/>
</dbReference>
<dbReference type="CDD" id="cd00564">
    <property type="entry name" value="TMP_TenI"/>
    <property type="match status" value="1"/>
</dbReference>
<feature type="binding site" evidence="10">
    <location>
        <position position="138"/>
    </location>
    <ligand>
        <name>4-amino-2-methyl-5-(diphosphooxymethyl)pyrimidine</name>
        <dbReference type="ChEBI" id="CHEBI:57841"/>
    </ligand>
</feature>
<dbReference type="NCBIfam" id="TIGR00693">
    <property type="entry name" value="thiE"/>
    <property type="match status" value="1"/>
</dbReference>
<feature type="binding site" evidence="10">
    <location>
        <begin position="38"/>
        <end position="42"/>
    </location>
    <ligand>
        <name>4-amino-2-methyl-5-(diphosphooxymethyl)pyrimidine</name>
        <dbReference type="ChEBI" id="CHEBI:57841"/>
    </ligand>
</feature>
<dbReference type="GO" id="GO:0009228">
    <property type="term" value="P:thiamine biosynthetic process"/>
    <property type="evidence" value="ECO:0007669"/>
    <property type="project" value="UniProtKB-KW"/>
</dbReference>
<evidence type="ECO:0000256" key="12">
    <source>
        <dbReference type="RuleBase" id="RU004253"/>
    </source>
</evidence>
<evidence type="ECO:0000313" key="14">
    <source>
        <dbReference type="EMBL" id="GBG13711.1"/>
    </source>
</evidence>
<comment type="catalytic activity">
    <reaction evidence="9 10 11">
        <text>2-[(2R,5Z)-2-carboxy-4-methylthiazol-5(2H)-ylidene]ethyl phosphate + 4-amino-2-methyl-5-(diphosphooxymethyl)pyrimidine + 2 H(+) = thiamine phosphate + CO2 + diphosphate</text>
        <dbReference type="Rhea" id="RHEA:47844"/>
        <dbReference type="ChEBI" id="CHEBI:15378"/>
        <dbReference type="ChEBI" id="CHEBI:16526"/>
        <dbReference type="ChEBI" id="CHEBI:33019"/>
        <dbReference type="ChEBI" id="CHEBI:37575"/>
        <dbReference type="ChEBI" id="CHEBI:57841"/>
        <dbReference type="ChEBI" id="CHEBI:62899"/>
        <dbReference type="EC" id="2.5.1.3"/>
    </reaction>
</comment>
<dbReference type="PANTHER" id="PTHR20857">
    <property type="entry name" value="THIAMINE-PHOSPHATE PYROPHOSPHORYLASE"/>
    <property type="match status" value="1"/>
</dbReference>
<keyword evidence="6 10" id="KW-0784">Thiamine biosynthesis</keyword>
<dbReference type="InterPro" id="IPR022998">
    <property type="entry name" value="ThiamineP_synth_TenI"/>
</dbReference>
<dbReference type="GO" id="GO:0005737">
    <property type="term" value="C:cytoplasm"/>
    <property type="evidence" value="ECO:0007669"/>
    <property type="project" value="TreeGrafter"/>
</dbReference>
<dbReference type="Proteomes" id="UP000245081">
    <property type="component" value="Unassembled WGS sequence"/>
</dbReference>
<keyword evidence="5 10" id="KW-0460">Magnesium</keyword>
<comment type="pathway">
    <text evidence="2 10 12">Cofactor biosynthesis; thiamine diphosphate biosynthesis; thiamine phosphate from 4-amino-2-methyl-5-diphosphomethylpyrimidine and 4-methyl-5-(2-phosphoethyl)-thiazole: step 1/1.</text>
</comment>
<evidence type="ECO:0000256" key="8">
    <source>
        <dbReference type="ARBA" id="ARBA00047851"/>
    </source>
</evidence>
<dbReference type="InterPro" id="IPR036206">
    <property type="entry name" value="ThiamineP_synth_sf"/>
</dbReference>
<evidence type="ECO:0000313" key="15">
    <source>
        <dbReference type="Proteomes" id="UP000245081"/>
    </source>
</evidence>
<evidence type="ECO:0000256" key="1">
    <source>
        <dbReference type="ARBA" id="ARBA00003814"/>
    </source>
</evidence>
<keyword evidence="3 10" id="KW-0808">Transferase</keyword>
<evidence type="ECO:0000256" key="9">
    <source>
        <dbReference type="ARBA" id="ARBA00047883"/>
    </source>
</evidence>
<name>A0A2R5FAJ6_9PROT</name>
<dbReference type="HAMAP" id="MF_00097">
    <property type="entry name" value="TMP_synthase"/>
    <property type="match status" value="1"/>
</dbReference>
<feature type="binding site" evidence="10">
    <location>
        <begin position="185"/>
        <end position="186"/>
    </location>
    <ligand>
        <name>2-[(2R,5Z)-2-carboxy-4-methylthiazol-5(2H)-ylidene]ethyl phosphate</name>
        <dbReference type="ChEBI" id="CHEBI:62899"/>
    </ligand>
</feature>
<dbReference type="Gene3D" id="3.20.20.70">
    <property type="entry name" value="Aldolase class I"/>
    <property type="match status" value="1"/>
</dbReference>
<keyword evidence="4 10" id="KW-0479">Metal-binding</keyword>
<feature type="binding site" evidence="10">
    <location>
        <begin position="135"/>
        <end position="137"/>
    </location>
    <ligand>
        <name>2-[(2R,5Z)-2-carboxy-4-methylthiazol-5(2H)-ylidene]ethyl phosphate</name>
        <dbReference type="ChEBI" id="CHEBI:62899"/>
    </ligand>
</feature>
<dbReference type="SUPFAM" id="SSF51391">
    <property type="entry name" value="Thiamin phosphate synthase"/>
    <property type="match status" value="1"/>
</dbReference>
<feature type="binding site" evidence="10">
    <location>
        <position position="165"/>
    </location>
    <ligand>
        <name>2-[(2R,5Z)-2-carboxy-4-methylthiazol-5(2H)-ylidene]ethyl phosphate</name>
        <dbReference type="ChEBI" id="CHEBI:62899"/>
    </ligand>
</feature>
<feature type="binding site" evidence="10">
    <location>
        <position position="69"/>
    </location>
    <ligand>
        <name>4-amino-2-methyl-5-(diphosphooxymethyl)pyrimidine</name>
        <dbReference type="ChEBI" id="CHEBI:57841"/>
    </ligand>
</feature>
<evidence type="ECO:0000256" key="6">
    <source>
        <dbReference type="ARBA" id="ARBA00022977"/>
    </source>
</evidence>
<evidence type="ECO:0000256" key="4">
    <source>
        <dbReference type="ARBA" id="ARBA00022723"/>
    </source>
</evidence>
<dbReference type="PANTHER" id="PTHR20857:SF15">
    <property type="entry name" value="THIAMINE-PHOSPHATE SYNTHASE"/>
    <property type="match status" value="1"/>
</dbReference>
<dbReference type="EC" id="2.5.1.3" evidence="10"/>
<evidence type="ECO:0000256" key="10">
    <source>
        <dbReference type="HAMAP-Rule" id="MF_00097"/>
    </source>
</evidence>
<protein>
    <recommendedName>
        <fullName evidence="10">Thiamine-phosphate synthase</fullName>
        <shortName evidence="10">TP synthase</shortName>
        <shortName evidence="10">TPS</shortName>
        <ecNumber evidence="10">2.5.1.3</ecNumber>
    </recommendedName>
    <alternativeName>
        <fullName evidence="10">Thiamine-phosphate pyrophosphorylase</fullName>
        <shortName evidence="10">TMP pyrophosphorylase</shortName>
        <shortName evidence="10">TMP-PPase</shortName>
    </alternativeName>
</protein>
<dbReference type="EMBL" id="BDOQ01000003">
    <property type="protein sequence ID" value="GBG13711.1"/>
    <property type="molecule type" value="Genomic_DNA"/>
</dbReference>
<reference evidence="14 15" key="1">
    <citation type="journal article" date="2018" name="Environ. Microbiol.">
        <title>Isolation and genomic characterization of Novimethylophilus kurashikiensis gen. nov. sp. nov., a new lanthanide-dependent methylotrophic species of Methylophilaceae.</title>
        <authorList>
            <person name="Lv H."/>
            <person name="Sahin N."/>
            <person name="Tani A."/>
        </authorList>
    </citation>
    <scope>NUCLEOTIDE SEQUENCE [LARGE SCALE GENOMIC DNA]</scope>
    <source>
        <strain evidence="14 15">La2-4</strain>
    </source>
</reference>
<comment type="function">
    <text evidence="1 10">Condenses 4-methyl-5-(beta-hydroxyethyl)thiazole monophosphate (THZ-P) and 2-methyl-4-amino-5-hydroxymethyl pyrimidine pyrophosphate (HMP-PP) to form thiamine monophosphate (TMP).</text>
</comment>
<evidence type="ECO:0000256" key="5">
    <source>
        <dbReference type="ARBA" id="ARBA00022842"/>
    </source>
</evidence>
<comment type="similarity">
    <text evidence="10 11">Belongs to the thiamine-phosphate synthase family.</text>
</comment>
<dbReference type="InterPro" id="IPR034291">
    <property type="entry name" value="TMP_synthase"/>
</dbReference>
<dbReference type="InterPro" id="IPR013785">
    <property type="entry name" value="Aldolase_TIM"/>
</dbReference>
<proteinExistence type="inferred from homology"/>
<evidence type="ECO:0000259" key="13">
    <source>
        <dbReference type="Pfam" id="PF02581"/>
    </source>
</evidence>
<organism evidence="14 15">
    <name type="scientific">Novimethylophilus kurashikiensis</name>
    <dbReference type="NCBI Taxonomy" id="1825523"/>
    <lineage>
        <taxon>Bacteria</taxon>
        <taxon>Pseudomonadati</taxon>
        <taxon>Pseudomonadota</taxon>
        <taxon>Betaproteobacteria</taxon>
        <taxon>Nitrosomonadales</taxon>
        <taxon>Methylophilaceae</taxon>
        <taxon>Novimethylophilus</taxon>
    </lineage>
</organism>
<keyword evidence="15" id="KW-1185">Reference proteome</keyword>